<sequence length="78" mass="8718">MGSASLTALVITASVLGSVAVDVGMNTLQDWYQTFYADALWGNRPATSELDHQLRKEEAEIDRLMREDNFIVEEAEAR</sequence>
<dbReference type="Proteomes" id="UP000245629">
    <property type="component" value="Chromosome 2"/>
</dbReference>
<feature type="coiled-coil region" evidence="1">
    <location>
        <begin position="47"/>
        <end position="74"/>
    </location>
</feature>
<dbReference type="RefSeq" id="WP_109327550.1">
    <property type="nucleotide sequence ID" value="NZ_CP029353.1"/>
</dbReference>
<organism evidence="2 3">
    <name type="scientific">Azospirillum thermophilum</name>
    <dbReference type="NCBI Taxonomy" id="2202148"/>
    <lineage>
        <taxon>Bacteria</taxon>
        <taxon>Pseudomonadati</taxon>
        <taxon>Pseudomonadota</taxon>
        <taxon>Alphaproteobacteria</taxon>
        <taxon>Rhodospirillales</taxon>
        <taxon>Azospirillaceae</taxon>
        <taxon>Azospirillum</taxon>
    </lineage>
</organism>
<protein>
    <submittedName>
        <fullName evidence="2">Uncharacterized protein</fullName>
    </submittedName>
</protein>
<keyword evidence="3" id="KW-1185">Reference proteome</keyword>
<keyword evidence="1" id="KW-0175">Coiled coil</keyword>
<evidence type="ECO:0000256" key="1">
    <source>
        <dbReference type="SAM" id="Coils"/>
    </source>
</evidence>
<reference evidence="3" key="1">
    <citation type="submission" date="2018-05" db="EMBL/GenBank/DDBJ databases">
        <title>Azospirillum thermophila sp. nov., a novel isolated from hot spring.</title>
        <authorList>
            <person name="Zhao Z."/>
        </authorList>
    </citation>
    <scope>NUCLEOTIDE SEQUENCE [LARGE SCALE GENOMIC DNA]</scope>
    <source>
        <strain evidence="3">CFH 70021</strain>
    </source>
</reference>
<dbReference type="AlphaFoldDB" id="A0A2S2CR20"/>
<accession>A0A2S2CR20</accession>
<evidence type="ECO:0000313" key="2">
    <source>
        <dbReference type="EMBL" id="AWK86932.1"/>
    </source>
</evidence>
<gene>
    <name evidence="2" type="ORF">DEW08_12450</name>
</gene>
<proteinExistence type="predicted"/>
<name>A0A2S2CR20_9PROT</name>
<dbReference type="KEGG" id="azz:DEW08_12450"/>
<dbReference type="OrthoDB" id="7306693at2"/>
<dbReference type="EMBL" id="CP029353">
    <property type="protein sequence ID" value="AWK86932.1"/>
    <property type="molecule type" value="Genomic_DNA"/>
</dbReference>
<evidence type="ECO:0000313" key="3">
    <source>
        <dbReference type="Proteomes" id="UP000245629"/>
    </source>
</evidence>